<feature type="region of interest" description="Disordered" evidence="1">
    <location>
        <begin position="287"/>
        <end position="309"/>
    </location>
</feature>
<evidence type="ECO:0000313" key="3">
    <source>
        <dbReference type="Proteomes" id="UP000708208"/>
    </source>
</evidence>
<dbReference type="GO" id="GO:0032979">
    <property type="term" value="P:protein insertion into mitochondrial inner membrane from matrix"/>
    <property type="evidence" value="ECO:0007669"/>
    <property type="project" value="TreeGrafter"/>
</dbReference>
<evidence type="ECO:0000313" key="2">
    <source>
        <dbReference type="EMBL" id="CAG7729897.1"/>
    </source>
</evidence>
<sequence>MQNWRCLYLDSGPLLLLHSKFVSKSLLTLLPQWNLQLGTGVRFISDISCKRFPFHGTSDRYAGNVPRIVEVDHHGRRFLGSAPRNDNILPPLMENVPFFWWSSFFSRIKMWFQIRFTIRKLDPSFTMQDFLTGAHKALTVVSEKLANKDYQGLEQFFENSALNEIKRNIVRFSDLQSQALMVDKNDAYICFPHHIKITAVPHRSSHTEVLEGKPTPRPERIVQIVVVFHVWRGATMEEVRERSVRTMMRKEYVKNFLICNYTFKRNYADPENSWDISSLFYYCLNPSREEGGSSERDAPRKRRRRSKSK</sequence>
<organism evidence="2 3">
    <name type="scientific">Allacma fusca</name>
    <dbReference type="NCBI Taxonomy" id="39272"/>
    <lineage>
        <taxon>Eukaryota</taxon>
        <taxon>Metazoa</taxon>
        <taxon>Ecdysozoa</taxon>
        <taxon>Arthropoda</taxon>
        <taxon>Hexapoda</taxon>
        <taxon>Collembola</taxon>
        <taxon>Symphypleona</taxon>
        <taxon>Sminthuridae</taxon>
        <taxon>Allacma</taxon>
    </lineage>
</organism>
<dbReference type="GO" id="GO:0005743">
    <property type="term" value="C:mitochondrial inner membrane"/>
    <property type="evidence" value="ECO:0007669"/>
    <property type="project" value="TreeGrafter"/>
</dbReference>
<dbReference type="EMBL" id="CAJVCH010186024">
    <property type="protein sequence ID" value="CAG7729897.1"/>
    <property type="molecule type" value="Genomic_DNA"/>
</dbReference>
<reference evidence="2" key="1">
    <citation type="submission" date="2021-06" db="EMBL/GenBank/DDBJ databases">
        <authorList>
            <person name="Hodson N. C."/>
            <person name="Mongue J. A."/>
            <person name="Jaron S. K."/>
        </authorList>
    </citation>
    <scope>NUCLEOTIDE SEQUENCE</scope>
</reference>
<feature type="compositionally biased region" description="Basic and acidic residues" evidence="1">
    <location>
        <begin position="287"/>
        <end position="298"/>
    </location>
</feature>
<protein>
    <recommendedName>
        <fullName evidence="4">Tim44-like domain-containing protein</fullName>
    </recommendedName>
</protein>
<dbReference type="PANTHER" id="PTHR13333">
    <property type="entry name" value="M-AAA PROTEASE-INTERACTING PROTEIN 1, MITOCHONDRIAL"/>
    <property type="match status" value="1"/>
</dbReference>
<evidence type="ECO:0008006" key="4">
    <source>
        <dbReference type="Google" id="ProtNLM"/>
    </source>
</evidence>
<name>A0A8J2K0D3_9HEXA</name>
<gene>
    <name evidence="2" type="ORF">AFUS01_LOCUS18582</name>
</gene>
<proteinExistence type="predicted"/>
<dbReference type="Proteomes" id="UP000708208">
    <property type="component" value="Unassembled WGS sequence"/>
</dbReference>
<keyword evidence="3" id="KW-1185">Reference proteome</keyword>
<accession>A0A8J2K0D3</accession>
<dbReference type="AlphaFoldDB" id="A0A8J2K0D3"/>
<dbReference type="OrthoDB" id="7249367at2759"/>
<evidence type="ECO:0000256" key="1">
    <source>
        <dbReference type="SAM" id="MobiDB-lite"/>
    </source>
</evidence>
<comment type="caution">
    <text evidence="2">The sequence shown here is derived from an EMBL/GenBank/DDBJ whole genome shotgun (WGS) entry which is preliminary data.</text>
</comment>
<dbReference type="PANTHER" id="PTHR13333:SF5">
    <property type="entry name" value="M-AAA PROTEASE-INTERACTING PROTEIN 1, MITOCHONDRIAL"/>
    <property type="match status" value="1"/>
</dbReference>
<dbReference type="GO" id="GO:0043022">
    <property type="term" value="F:ribosome binding"/>
    <property type="evidence" value="ECO:0007669"/>
    <property type="project" value="TreeGrafter"/>
</dbReference>
<feature type="compositionally biased region" description="Basic residues" evidence="1">
    <location>
        <begin position="299"/>
        <end position="309"/>
    </location>
</feature>